<reference evidence="1" key="1">
    <citation type="submission" date="2022-06" db="EMBL/GenBank/DDBJ databases">
        <title>Leptospira isolates from biofilms formed at urban environments.</title>
        <authorList>
            <person name="Ribeiro P.S."/>
            <person name="Sousa T."/>
            <person name="Carvalho N."/>
            <person name="Aburjaile F."/>
            <person name="Neves F."/>
            <person name="Oliveira D."/>
            <person name="Blanco L."/>
            <person name="Lima J."/>
            <person name="Costa F."/>
            <person name="Brenig B."/>
            <person name="Soares S."/>
            <person name="Ramos R."/>
            <person name="Goes-Neto A."/>
            <person name="Matiuzzi M."/>
            <person name="Azevedo V."/>
            <person name="Ristow P."/>
        </authorList>
    </citation>
    <scope>NUCLEOTIDE SEQUENCE</scope>
    <source>
        <strain evidence="1">VSF7</strain>
    </source>
</reference>
<evidence type="ECO:0008006" key="3">
    <source>
        <dbReference type="Google" id="ProtNLM"/>
    </source>
</evidence>
<dbReference type="NCBIfam" id="NF047433">
    <property type="entry name" value="Lepto_7_Nterm"/>
    <property type="match status" value="1"/>
</dbReference>
<name>A0AAW5V7H8_9LEPT</name>
<comment type="caution">
    <text evidence="1">The sequence shown here is derived from an EMBL/GenBank/DDBJ whole genome shotgun (WGS) entry which is preliminary data.</text>
</comment>
<gene>
    <name evidence="1" type="ORF">ND810_14575</name>
</gene>
<accession>A0AAW5V7H8</accession>
<organism evidence="1 2">
    <name type="scientific">Leptospira levettii</name>
    <dbReference type="NCBI Taxonomy" id="2023178"/>
    <lineage>
        <taxon>Bacteria</taxon>
        <taxon>Pseudomonadati</taxon>
        <taxon>Spirochaetota</taxon>
        <taxon>Spirochaetia</taxon>
        <taxon>Leptospirales</taxon>
        <taxon>Leptospiraceae</taxon>
        <taxon>Leptospira</taxon>
    </lineage>
</organism>
<dbReference type="RefSeq" id="WP_265355946.1">
    <property type="nucleotide sequence ID" value="NZ_JAMQPS010000002.1"/>
</dbReference>
<evidence type="ECO:0000313" key="2">
    <source>
        <dbReference type="Proteomes" id="UP001209694"/>
    </source>
</evidence>
<dbReference type="EMBL" id="JAMQQD010000005">
    <property type="protein sequence ID" value="MCW7516390.1"/>
    <property type="molecule type" value="Genomic_DNA"/>
</dbReference>
<dbReference type="Proteomes" id="UP001209694">
    <property type="component" value="Unassembled WGS sequence"/>
</dbReference>
<proteinExistence type="predicted"/>
<protein>
    <recommendedName>
        <fullName evidence="3">DUF5683 domain-containing protein</fullName>
    </recommendedName>
</protein>
<evidence type="ECO:0000313" key="1">
    <source>
        <dbReference type="EMBL" id="MCW7516390.1"/>
    </source>
</evidence>
<sequence length="292" mass="33270">MKLNLTFYCATFLLLTITGSLSPETVILKSGKSFYGSVIEQNREFLKLKEKEGIILQFPRTDILKVTYKELNAKEVKKIVEVEIKKNLSSEKTETEWKETSNSNFEIVNESEDSMKHLSHGSQKKIRWGVVGRSAILPGLGQYHWDEPVWGSLYLISFLGAAINYHHAWNEHMNVKSEYQNDTRSLLFLSSGNAGFALHFIDKNNLASDYRTTANSLNTASDILIGIFLINLIDAFLPRENKTSSTPTSLDKKVGLHIKADMVNHDQNFYLARDQRNGMTSLEYKLGYTWAF</sequence>
<dbReference type="AlphaFoldDB" id="A0AAW5V7H8"/>